<dbReference type="EMBL" id="HG518322">
    <property type="protein sequence ID" value="CDI08018.1"/>
    <property type="molecule type" value="Genomic_DNA"/>
</dbReference>
<name>U4PSA5_9HYPH</name>
<dbReference type="KEGG" id="rir:BN877_I1108"/>
<accession>U4PSA5</accession>
<dbReference type="AlphaFoldDB" id="U4PSA5"/>
<organism evidence="1 2">
    <name type="scientific">Agrobacterium pusense</name>
    <dbReference type="NCBI Taxonomy" id="648995"/>
    <lineage>
        <taxon>Bacteria</taxon>
        <taxon>Pseudomonadati</taxon>
        <taxon>Pseudomonadota</taxon>
        <taxon>Alphaproteobacteria</taxon>
        <taxon>Hyphomicrobiales</taxon>
        <taxon>Rhizobiaceae</taxon>
        <taxon>Rhizobium/Agrobacterium group</taxon>
        <taxon>Agrobacterium</taxon>
    </lineage>
</organism>
<evidence type="ECO:0000313" key="1">
    <source>
        <dbReference type="EMBL" id="CDI08018.1"/>
    </source>
</evidence>
<proteinExistence type="predicted"/>
<evidence type="ECO:0000313" key="2">
    <source>
        <dbReference type="Proteomes" id="UP000016944"/>
    </source>
</evidence>
<reference evidence="1 2" key="1">
    <citation type="journal article" date="2013" name="Genome Announc.">
        <title>Complete Genome Sequence of the Sesbania Symbiont and Rice Growth-Promoting Endophyte Rhizobium sp. Strain IRBG74.</title>
        <authorList>
            <person name="Crook M.B."/>
            <person name="Mitra S."/>
            <person name="Ane J.M."/>
            <person name="Sadowsky M.J."/>
            <person name="Gyaneshwar P."/>
        </authorList>
    </citation>
    <scope>NUCLEOTIDE SEQUENCE [LARGE SCALE GENOMIC DNA]</scope>
    <source>
        <strain evidence="1 2">IRBG74</strain>
    </source>
</reference>
<dbReference type="Proteomes" id="UP000016944">
    <property type="component" value="Chromosome I"/>
</dbReference>
<protein>
    <submittedName>
        <fullName evidence="1">Uncharacterized protein</fullName>
    </submittedName>
</protein>
<sequence>MLDARASAEWASISTSRIWISAIRCGSVAVSASAKSALRSLSAESTMEMRDSSVPGASCATWPMRACFGMVTEPPSAARSPVMMRKRVDLPAPLRPTRPAFTPAGSVTLAWSRSRRPAMRAERSVIVIMASFWPNCVTKARAGTPHRGSYEVGIEEAANRDKARDGSSFSGYKPILNARRNVLATQLREIAVAIVLREVPAITDDAVAGAAPGAKQGQFSLAEEFRGRCGAVHRGDAD</sequence>
<dbReference type="HOGENOM" id="CLU_1165109_0_0_5"/>
<gene>
    <name evidence="1" type="ORF">BN877_I1108</name>
</gene>